<gene>
    <name evidence="2" type="ORF">PsYK624_013830</name>
</gene>
<dbReference type="EMBL" id="BPQB01000002">
    <property type="protein sequence ID" value="GJE85304.1"/>
    <property type="molecule type" value="Genomic_DNA"/>
</dbReference>
<proteinExistence type="predicted"/>
<comment type="caution">
    <text evidence="2">The sequence shown here is derived from an EMBL/GenBank/DDBJ whole genome shotgun (WGS) entry which is preliminary data.</text>
</comment>
<feature type="compositionally biased region" description="Polar residues" evidence="1">
    <location>
        <begin position="1"/>
        <end position="29"/>
    </location>
</feature>
<evidence type="ECO:0000256" key="1">
    <source>
        <dbReference type="SAM" id="MobiDB-lite"/>
    </source>
</evidence>
<keyword evidence="3" id="KW-1185">Reference proteome</keyword>
<feature type="region of interest" description="Disordered" evidence="1">
    <location>
        <begin position="1"/>
        <end position="57"/>
    </location>
</feature>
<reference evidence="2 3" key="1">
    <citation type="submission" date="2021-08" db="EMBL/GenBank/DDBJ databases">
        <title>Draft Genome Sequence of Phanerochaete sordida strain YK-624.</title>
        <authorList>
            <person name="Mori T."/>
            <person name="Dohra H."/>
            <person name="Suzuki T."/>
            <person name="Kawagishi H."/>
            <person name="Hirai H."/>
        </authorList>
    </citation>
    <scope>NUCLEOTIDE SEQUENCE [LARGE SCALE GENOMIC DNA]</scope>
    <source>
        <strain evidence="2 3">YK-624</strain>
    </source>
</reference>
<evidence type="ECO:0000313" key="2">
    <source>
        <dbReference type="EMBL" id="GJE85304.1"/>
    </source>
</evidence>
<accession>A0A9P3FZS5</accession>
<name>A0A9P3FZS5_9APHY</name>
<organism evidence="2 3">
    <name type="scientific">Phanerochaete sordida</name>
    <dbReference type="NCBI Taxonomy" id="48140"/>
    <lineage>
        <taxon>Eukaryota</taxon>
        <taxon>Fungi</taxon>
        <taxon>Dikarya</taxon>
        <taxon>Basidiomycota</taxon>
        <taxon>Agaricomycotina</taxon>
        <taxon>Agaricomycetes</taxon>
        <taxon>Polyporales</taxon>
        <taxon>Phanerochaetaceae</taxon>
        <taxon>Phanerochaete</taxon>
    </lineage>
</organism>
<dbReference type="Proteomes" id="UP000703269">
    <property type="component" value="Unassembled WGS sequence"/>
</dbReference>
<protein>
    <submittedName>
        <fullName evidence="2">Uncharacterized protein</fullName>
    </submittedName>
</protein>
<dbReference type="AlphaFoldDB" id="A0A9P3FZS5"/>
<sequence length="77" mass="8369">MSLPTRSTSVTSMRMCSPVDGSSSSSETPSIFGRAQDDAAEDSDTRDHSFSLDNEDDVALNMDALDEDDENVFNDDD</sequence>
<evidence type="ECO:0000313" key="3">
    <source>
        <dbReference type="Proteomes" id="UP000703269"/>
    </source>
</evidence>